<feature type="domain" description="Molybdopterin-guanine dinucleotide biosynthesis protein B (MobB)" evidence="1">
    <location>
        <begin position="244"/>
        <end position="336"/>
    </location>
</feature>
<protein>
    <submittedName>
        <fullName evidence="2">DUF1611 domain-containing protein</fullName>
    </submittedName>
</protein>
<comment type="caution">
    <text evidence="2">The sequence shown here is derived from an EMBL/GenBank/DDBJ whole genome shotgun (WGS) entry which is preliminary data.</text>
</comment>
<dbReference type="Pfam" id="PF03205">
    <property type="entry name" value="MobB"/>
    <property type="match status" value="1"/>
</dbReference>
<dbReference type="OrthoDB" id="145933at2"/>
<dbReference type="Gene3D" id="3.40.50.300">
    <property type="entry name" value="P-loop containing nucleotide triphosphate hydrolases"/>
    <property type="match status" value="1"/>
</dbReference>
<dbReference type="Proteomes" id="UP000287547">
    <property type="component" value="Unassembled WGS sequence"/>
</dbReference>
<proteinExistence type="predicted"/>
<evidence type="ECO:0000259" key="1">
    <source>
        <dbReference type="Pfam" id="PF03205"/>
    </source>
</evidence>
<dbReference type="EMBL" id="QHKI01000037">
    <property type="protein sequence ID" value="RSM78133.1"/>
    <property type="molecule type" value="Genomic_DNA"/>
</dbReference>
<dbReference type="InterPro" id="IPR027417">
    <property type="entry name" value="P-loop_NTPase"/>
</dbReference>
<sequence>MGTRHRHVPAGLPAARRTRLRTLRERRQPSVVEHPVNWSAPLDEDSLHAGLIASSSRPTTVAGSRVVTQKEKPMAVLIAATTVDAVDVELASAKPAHTVRHVPMAALRPRLVTDRVPLAGDVVLARVTEVGQHKRIELVGGRKADLFAGDTVLVAYGARYAPDQYEAAIPDGLGPCQLVAAGGIAAVVQSSHAMMTTATQLEPLGLLVDVDDRTVNLRDHAPIVPRNVRQPCGPPWTVLVAGTAMNAGKTTVAAHIVKGLSRMGYRVGAAKVTGTGSGGDTWLMRDAGAVRVVDFTDGGYASTFQVPANEVTALAGALLDELAAEPVDPVDAVVVELADGLLQTETAGLLATPEFTGRVDAAVFAAGDALGGVMGVQRLIDLGLPVRMASGRFTAAPLAVREARAALGVPVVLSKDFAEPEVVGRLIAPAT</sequence>
<name>A0A428Z0S6_KIBAR</name>
<dbReference type="InterPro" id="IPR004435">
    <property type="entry name" value="MobB_dom"/>
</dbReference>
<gene>
    <name evidence="2" type="ORF">DMH04_33780</name>
</gene>
<reference evidence="2 3" key="1">
    <citation type="submission" date="2018-05" db="EMBL/GenBank/DDBJ databases">
        <title>Evolution of GPA BGCs.</title>
        <authorList>
            <person name="Waglechner N."/>
            <person name="Wright G.D."/>
        </authorList>
    </citation>
    <scope>NUCLEOTIDE SEQUENCE [LARGE SCALE GENOMIC DNA]</scope>
    <source>
        <strain evidence="2 3">A82846</strain>
    </source>
</reference>
<dbReference type="GO" id="GO:0006777">
    <property type="term" value="P:Mo-molybdopterin cofactor biosynthetic process"/>
    <property type="evidence" value="ECO:0007669"/>
    <property type="project" value="InterPro"/>
</dbReference>
<dbReference type="SUPFAM" id="SSF52540">
    <property type="entry name" value="P-loop containing nucleoside triphosphate hydrolases"/>
    <property type="match status" value="1"/>
</dbReference>
<dbReference type="AlphaFoldDB" id="A0A428Z0S6"/>
<accession>A0A428Z0S6</accession>
<dbReference type="GO" id="GO:0005525">
    <property type="term" value="F:GTP binding"/>
    <property type="evidence" value="ECO:0007669"/>
    <property type="project" value="InterPro"/>
</dbReference>
<evidence type="ECO:0000313" key="2">
    <source>
        <dbReference type="EMBL" id="RSM78133.1"/>
    </source>
</evidence>
<evidence type="ECO:0000313" key="3">
    <source>
        <dbReference type="Proteomes" id="UP000287547"/>
    </source>
</evidence>
<organism evidence="2 3">
    <name type="scientific">Kibdelosporangium aridum</name>
    <dbReference type="NCBI Taxonomy" id="2030"/>
    <lineage>
        <taxon>Bacteria</taxon>
        <taxon>Bacillati</taxon>
        <taxon>Actinomycetota</taxon>
        <taxon>Actinomycetes</taxon>
        <taxon>Pseudonocardiales</taxon>
        <taxon>Pseudonocardiaceae</taxon>
        <taxon>Kibdelosporangium</taxon>
    </lineage>
</organism>